<keyword evidence="4" id="KW-1185">Reference proteome</keyword>
<dbReference type="OrthoDB" id="9803706at2"/>
<dbReference type="Pfam" id="PF01039">
    <property type="entry name" value="Carboxyl_trans"/>
    <property type="match status" value="1"/>
</dbReference>
<evidence type="ECO:0000259" key="1">
    <source>
        <dbReference type="PROSITE" id="PS50980"/>
    </source>
</evidence>
<evidence type="ECO:0000259" key="2">
    <source>
        <dbReference type="PROSITE" id="PS50989"/>
    </source>
</evidence>
<evidence type="ECO:0000313" key="3">
    <source>
        <dbReference type="EMBL" id="PLW83037.1"/>
    </source>
</evidence>
<dbReference type="SUPFAM" id="SSF52096">
    <property type="entry name" value="ClpP/crotonase"/>
    <property type="match status" value="2"/>
</dbReference>
<dbReference type="Gene3D" id="3.90.226.10">
    <property type="entry name" value="2-enoyl-CoA Hydratase, Chain A, domain 1"/>
    <property type="match status" value="2"/>
</dbReference>
<reference evidence="4" key="1">
    <citation type="submission" date="2017-11" db="EMBL/GenBank/DDBJ databases">
        <title>The draft genome sequence of Chromatocurvus sp. F02.</title>
        <authorList>
            <person name="Du Z.-J."/>
            <person name="Chang Y.-Q."/>
        </authorList>
    </citation>
    <scope>NUCLEOTIDE SEQUENCE [LARGE SCALE GENOMIC DNA]</scope>
    <source>
        <strain evidence="4">F02</strain>
    </source>
</reference>
<dbReference type="InterPro" id="IPR045190">
    <property type="entry name" value="MCCB/AccD1-like"/>
</dbReference>
<dbReference type="PANTHER" id="PTHR22855:SF46">
    <property type="entry name" value="METHYLCROTONOYL-COA CARBOXYLASE"/>
    <property type="match status" value="1"/>
</dbReference>
<keyword evidence="3" id="KW-0808">Transferase</keyword>
<dbReference type="GO" id="GO:0016874">
    <property type="term" value="F:ligase activity"/>
    <property type="evidence" value="ECO:0007669"/>
    <property type="project" value="InterPro"/>
</dbReference>
<dbReference type="InterPro" id="IPR011762">
    <property type="entry name" value="COA_CT_N"/>
</dbReference>
<dbReference type="InterPro" id="IPR034733">
    <property type="entry name" value="AcCoA_carboxyl_beta"/>
</dbReference>
<dbReference type="InterPro" id="IPR011763">
    <property type="entry name" value="COA_CT_C"/>
</dbReference>
<dbReference type="PROSITE" id="PS50989">
    <property type="entry name" value="COA_CT_CTER"/>
    <property type="match status" value="1"/>
</dbReference>
<proteinExistence type="predicted"/>
<dbReference type="FunFam" id="3.90.226.10:FF:000021">
    <property type="entry name" value="Acetyl-CoA carboxylase carboxyltransferase subunit"/>
    <property type="match status" value="1"/>
</dbReference>
<name>A0A2N5Y3U6_9GAMM</name>
<dbReference type="RefSeq" id="WP_101520637.1">
    <property type="nucleotide sequence ID" value="NZ_PKLZ01000003.1"/>
</dbReference>
<dbReference type="PANTHER" id="PTHR22855">
    <property type="entry name" value="ACETYL, PROPIONYL, PYRUVATE, AND GLUTACONYL CARBOXYLASE-RELATED"/>
    <property type="match status" value="1"/>
</dbReference>
<evidence type="ECO:0000313" key="4">
    <source>
        <dbReference type="Proteomes" id="UP000234845"/>
    </source>
</evidence>
<comment type="caution">
    <text evidence="3">The sequence shown here is derived from an EMBL/GenBank/DDBJ whole genome shotgun (WGS) entry which is preliminary data.</text>
</comment>
<sequence length="544" mass="58241">MTDALLPFESTAMPGSDRYVANQQQQQQLIDRMRAALARTAALSDASRPRFEKRGQLLPRERLARLLDPGSPFLEIGNMAGFLVDTGDPDKSVPGAAYICGIGYISGTRCMVTVDDSGINAGAMTTTSTTKASRVMDIALQQKLPFVHLVESAGANLLEYQVEMWMAGGGVFARLARLSAAGIPTVVVLHGASAAGGAYMPSLSDYVIGVKGNGKAYLAGPALLKAATGEVAADEPLGGANMHATVSGLVEYLAEDDAHGLSICRQVVARLDWNRHCPRPPARGFAEPLYSPEELPGIVPVDYRQSYDAREVVARIVDGSAFLQFKPDYGPATLCLQADIYGMPVAIIANNGPIDPNGATKVAQFIQLCDQSDVPLLFLQNITGYMVGTQYEQAGMIKHGSKMIQAVTNVRVPRITLMIGASFGAGNYGMCGQGYDPDFLFSWPNTQIGVMGGEQAARTMTEVFRAGAARKGIAVDEAEIAAREAKVIAHYDAQSSAFYTSGRMLDDGLIDPRDSRKVVGMALQTCWEARRRTLHSNTFGVGRM</sequence>
<accession>A0A2N5Y3U6</accession>
<dbReference type="EMBL" id="PKLZ01000003">
    <property type="protein sequence ID" value="PLW83037.1"/>
    <property type="molecule type" value="Genomic_DNA"/>
</dbReference>
<dbReference type="GO" id="GO:0016740">
    <property type="term" value="F:transferase activity"/>
    <property type="evidence" value="ECO:0007669"/>
    <property type="project" value="UniProtKB-KW"/>
</dbReference>
<dbReference type="InterPro" id="IPR029045">
    <property type="entry name" value="ClpP/crotonase-like_dom_sf"/>
</dbReference>
<feature type="domain" description="CoA carboxyltransferase C-terminal" evidence="2">
    <location>
        <begin position="296"/>
        <end position="544"/>
    </location>
</feature>
<dbReference type="Proteomes" id="UP000234845">
    <property type="component" value="Unassembled WGS sequence"/>
</dbReference>
<dbReference type="AlphaFoldDB" id="A0A2N5Y3U6"/>
<organism evidence="3 4">
    <name type="scientific">Kineobactrum sediminis</name>
    <dbReference type="NCBI Taxonomy" id="1905677"/>
    <lineage>
        <taxon>Bacteria</taxon>
        <taxon>Pseudomonadati</taxon>
        <taxon>Pseudomonadota</taxon>
        <taxon>Gammaproteobacteria</taxon>
        <taxon>Cellvibrionales</taxon>
        <taxon>Halieaceae</taxon>
        <taxon>Kineobactrum</taxon>
    </lineage>
</organism>
<dbReference type="PROSITE" id="PS50980">
    <property type="entry name" value="COA_CT_NTER"/>
    <property type="match status" value="1"/>
</dbReference>
<protein>
    <submittedName>
        <fullName evidence="3">Acetyl-CoA carboxylase carboxyltransferase subunit</fullName>
    </submittedName>
</protein>
<feature type="domain" description="CoA carboxyltransferase N-terminal" evidence="1">
    <location>
        <begin position="16"/>
        <end position="283"/>
    </location>
</feature>
<gene>
    <name evidence="3" type="ORF">CWI75_06320</name>
</gene>